<sequence length="598" mass="67885">AATIASTEIGLLLRDDVFVDFFNTFLSLPVFGQTPIYISGTGQWDLWPELPSHWDPSPTALLAWLEKHRLPHFCKSSLCLHLVLCQKLLAFIRSGEAAKLLNWQSADQWLLERCISGSQGMRHFRAFVQGTAGGELTDFWLTTERLLGLDESDVSQRDLYLSLIHRLKATHLREGSSVITLCTTIAGSLPKAKHIQSISNRRDILRNMQEQVLFMIRSYWLPKFFTHCKMGIEEEESCQPLLQEYQERLLQTGQQEPSGSSDTRPPMHIKRGRGLSGPYCSWKAKAKMWALVKAGRGTQGLKMPSFHVKLERQPGSAESTRESRRDKDALGPISQQTEYPANTAFGGKGGVIPPRRPRPSAEQVIHLENPCKEKVLSNLPSSGPLVQLPSLKEPVKTLSFLHWALSAETCAGRPFRAFLKHQERSVETHLLDLWHDLEEFLPVVLDSRRENSFFLRHLNGDKICKTYLEEDSTEKLPLKTRTLTGLWNRLIFGEFSPWIFRAQKEICKVLCCFYEEFLADDDRTFLQFMSPGNDASVPEKQGHTADRGECFLLSQRINQTLRLSQALHGTRNLEGVSSEYWQLLAARDLQQGGSTQAE</sequence>
<dbReference type="EMBL" id="VXAU01006167">
    <property type="protein sequence ID" value="NXK98685.1"/>
    <property type="molecule type" value="Genomic_DNA"/>
</dbReference>
<dbReference type="PANTHER" id="PTHR47079:SF1">
    <property type="entry name" value="REGULATOR OF G-PROTEIN SIGNALING PROTEIN-LIKE"/>
    <property type="match status" value="1"/>
</dbReference>
<dbReference type="InterPro" id="IPR053282">
    <property type="entry name" value="RGS_domain-containing"/>
</dbReference>
<dbReference type="PANTHER" id="PTHR47079">
    <property type="entry name" value="REGULATOR OF G-PROTEIN SIGNALING PROTEIN-LIKE"/>
    <property type="match status" value="1"/>
</dbReference>
<feature type="region of interest" description="Disordered" evidence="1">
    <location>
        <begin position="252"/>
        <end position="274"/>
    </location>
</feature>
<evidence type="ECO:0000313" key="3">
    <source>
        <dbReference type="Proteomes" id="UP000520463"/>
    </source>
</evidence>
<reference evidence="2 3" key="1">
    <citation type="submission" date="2019-09" db="EMBL/GenBank/DDBJ databases">
        <title>Bird 10,000 Genomes (B10K) Project - Family phase.</title>
        <authorList>
            <person name="Zhang G."/>
        </authorList>
    </citation>
    <scope>NUCLEOTIDE SEQUENCE [LARGE SCALE GENOMIC DNA]</scope>
    <source>
        <strain evidence="2">B10K-DU-001-43</strain>
        <tissue evidence="2">Muscle</tissue>
    </source>
</reference>
<organism evidence="2 3">
    <name type="scientific">Formicarius rufipectus</name>
    <dbReference type="NCBI Taxonomy" id="1118560"/>
    <lineage>
        <taxon>Eukaryota</taxon>
        <taxon>Metazoa</taxon>
        <taxon>Chordata</taxon>
        <taxon>Craniata</taxon>
        <taxon>Vertebrata</taxon>
        <taxon>Euteleostomi</taxon>
        <taxon>Archelosauria</taxon>
        <taxon>Archosauria</taxon>
        <taxon>Dinosauria</taxon>
        <taxon>Saurischia</taxon>
        <taxon>Theropoda</taxon>
        <taxon>Coelurosauria</taxon>
        <taxon>Aves</taxon>
        <taxon>Neognathae</taxon>
        <taxon>Neoaves</taxon>
        <taxon>Telluraves</taxon>
        <taxon>Australaves</taxon>
        <taxon>Passeriformes</taxon>
        <taxon>Formicariidae</taxon>
        <taxon>Formicarius</taxon>
    </lineage>
</organism>
<evidence type="ECO:0000256" key="1">
    <source>
        <dbReference type="SAM" id="MobiDB-lite"/>
    </source>
</evidence>
<feature type="non-terminal residue" evidence="2">
    <location>
        <position position="1"/>
    </location>
</feature>
<comment type="caution">
    <text evidence="2">The sequence shown here is derived from an EMBL/GenBank/DDBJ whole genome shotgun (WGS) entry which is preliminary data.</text>
</comment>
<keyword evidence="3" id="KW-1185">Reference proteome</keyword>
<proteinExistence type="predicted"/>
<name>A0A7L0NZY1_9PASS</name>
<feature type="compositionally biased region" description="Basic and acidic residues" evidence="1">
    <location>
        <begin position="319"/>
        <end position="329"/>
    </location>
</feature>
<protein>
    <submittedName>
        <fullName evidence="2">RGSL protein</fullName>
    </submittedName>
</protein>
<dbReference type="SUPFAM" id="SSF48097">
    <property type="entry name" value="Regulator of G-protein signaling, RGS"/>
    <property type="match status" value="2"/>
</dbReference>
<feature type="compositionally biased region" description="Polar residues" evidence="1">
    <location>
        <begin position="252"/>
        <end position="263"/>
    </location>
</feature>
<dbReference type="InterPro" id="IPR044926">
    <property type="entry name" value="RGS_subdomain_2"/>
</dbReference>
<dbReference type="Proteomes" id="UP000520463">
    <property type="component" value="Unassembled WGS sequence"/>
</dbReference>
<dbReference type="Gene3D" id="1.10.167.10">
    <property type="entry name" value="Regulator of G-protein Signalling 4, domain 2"/>
    <property type="match status" value="1"/>
</dbReference>
<feature type="non-terminal residue" evidence="2">
    <location>
        <position position="598"/>
    </location>
</feature>
<dbReference type="InterPro" id="IPR036305">
    <property type="entry name" value="RGS_sf"/>
</dbReference>
<dbReference type="OrthoDB" id="9644022at2759"/>
<feature type="region of interest" description="Disordered" evidence="1">
    <location>
        <begin position="310"/>
        <end position="358"/>
    </location>
</feature>
<gene>
    <name evidence="2" type="primary">Rgsl1_0</name>
    <name evidence="2" type="ORF">FORRUF_R04660</name>
</gene>
<dbReference type="AlphaFoldDB" id="A0A7L0NZY1"/>
<accession>A0A7L0NZY1</accession>
<evidence type="ECO:0000313" key="2">
    <source>
        <dbReference type="EMBL" id="NXK98685.1"/>
    </source>
</evidence>